<evidence type="ECO:0000256" key="4">
    <source>
        <dbReference type="ARBA" id="ARBA00032089"/>
    </source>
</evidence>
<evidence type="ECO:0000256" key="5">
    <source>
        <dbReference type="SAM" id="Coils"/>
    </source>
</evidence>
<dbReference type="PANTHER" id="PTHR34138:SF1">
    <property type="entry name" value="CELL SHAPE-DETERMINING PROTEIN MREC"/>
    <property type="match status" value="1"/>
</dbReference>
<accession>A0A248LNL7</accession>
<dbReference type="Proteomes" id="UP000197424">
    <property type="component" value="Chromosome"/>
</dbReference>
<dbReference type="GO" id="GO:0005886">
    <property type="term" value="C:plasma membrane"/>
    <property type="evidence" value="ECO:0007669"/>
    <property type="project" value="TreeGrafter"/>
</dbReference>
<organism evidence="8 9">
    <name type="scientific">Laribacter hongkongensis</name>
    <dbReference type="NCBI Taxonomy" id="168471"/>
    <lineage>
        <taxon>Bacteria</taxon>
        <taxon>Pseudomonadati</taxon>
        <taxon>Pseudomonadota</taxon>
        <taxon>Betaproteobacteria</taxon>
        <taxon>Neisseriales</taxon>
        <taxon>Aquaspirillaceae</taxon>
        <taxon>Laribacter</taxon>
    </lineage>
</organism>
<name>A0A248LNL7_9NEIS</name>
<gene>
    <name evidence="8" type="primary">mreC</name>
    <name evidence="8" type="ORF">LHGZ1_3258</name>
</gene>
<dbReference type="Gene3D" id="2.40.10.340">
    <property type="entry name" value="Rod shape-determining protein MreC, domain 1"/>
    <property type="match status" value="1"/>
</dbReference>
<evidence type="ECO:0000256" key="6">
    <source>
        <dbReference type="SAM" id="MobiDB-lite"/>
    </source>
</evidence>
<evidence type="ECO:0000259" key="7">
    <source>
        <dbReference type="Pfam" id="PF04085"/>
    </source>
</evidence>
<feature type="compositionally biased region" description="Pro residues" evidence="6">
    <location>
        <begin position="280"/>
        <end position="291"/>
    </location>
</feature>
<proteinExistence type="inferred from homology"/>
<reference evidence="9" key="1">
    <citation type="submission" date="2017-06" db="EMBL/GenBank/DDBJ databases">
        <title>Whole genome sequence of Laribacter hongkongensis LHGZ1.</title>
        <authorList>
            <person name="Chen D."/>
            <person name="Wu H."/>
            <person name="Chen J."/>
        </authorList>
    </citation>
    <scope>NUCLEOTIDE SEQUENCE [LARGE SCALE GENOMIC DNA]</scope>
    <source>
        <strain evidence="9">LHGZ1</strain>
    </source>
</reference>
<evidence type="ECO:0000313" key="9">
    <source>
        <dbReference type="Proteomes" id="UP000197424"/>
    </source>
</evidence>
<feature type="compositionally biased region" description="Low complexity" evidence="6">
    <location>
        <begin position="306"/>
        <end position="378"/>
    </location>
</feature>
<dbReference type="Pfam" id="PF04085">
    <property type="entry name" value="MreC"/>
    <property type="match status" value="1"/>
</dbReference>
<dbReference type="InterPro" id="IPR042175">
    <property type="entry name" value="Cell/Rod_MreC_2"/>
</dbReference>
<dbReference type="PANTHER" id="PTHR34138">
    <property type="entry name" value="CELL SHAPE-DETERMINING PROTEIN MREC"/>
    <property type="match status" value="1"/>
</dbReference>
<evidence type="ECO:0000256" key="3">
    <source>
        <dbReference type="ARBA" id="ARBA00022960"/>
    </source>
</evidence>
<keyword evidence="3" id="KW-0133">Cell shape</keyword>
<evidence type="ECO:0000313" key="8">
    <source>
        <dbReference type="EMBL" id="ASJ26089.1"/>
    </source>
</evidence>
<feature type="coiled-coil region" evidence="5">
    <location>
        <begin position="68"/>
        <end position="112"/>
    </location>
</feature>
<sequence>MDFASQPRFFRQGPRPLTRALVCGALSLGLMIADARFQLLENTRESAAVALYPLQWMINAPLAAGLRLAEFVTAQAELERDNHALRNQQITLAARLQRLSALESENAELRQLAGLREVQGGSPRFVEILSLSRDPFSRQLVIDQGTQAGIIAGQPVIDAHGLLGQVTRVAPLTSEVTLITEKGTIVPIQVARNGIRGLLYGDGNRVELRYLPLNADVKEGDMLVTSGLGGVFPAGLNVARVSLVERDAGRTFATIQSEPVGLVDRGRFALVLPRAEREPQPSPHPAPLPPRPADEKPAGKAAHRNAQSAATAAPATSKPAPAATPSPAVTTATPPARSVAAGSPAPVRPATATPPAASTAPAAPSTPATAPARATTQP</sequence>
<dbReference type="Gene3D" id="2.40.10.350">
    <property type="entry name" value="Rod shape-determining protein MreC, domain 2"/>
    <property type="match status" value="1"/>
</dbReference>
<feature type="domain" description="Rod shape-determining protein MreC beta-barrel core" evidence="7">
    <location>
        <begin position="129"/>
        <end position="271"/>
    </location>
</feature>
<dbReference type="InterPro" id="IPR055342">
    <property type="entry name" value="MreC_beta-barrel_core"/>
</dbReference>
<dbReference type="InterPro" id="IPR007221">
    <property type="entry name" value="MreC"/>
</dbReference>
<dbReference type="EMBL" id="CP022115">
    <property type="protein sequence ID" value="ASJ26089.1"/>
    <property type="molecule type" value="Genomic_DNA"/>
</dbReference>
<dbReference type="GO" id="GO:0008360">
    <property type="term" value="P:regulation of cell shape"/>
    <property type="evidence" value="ECO:0007669"/>
    <property type="project" value="UniProtKB-KW"/>
</dbReference>
<keyword evidence="5" id="KW-0175">Coiled coil</keyword>
<dbReference type="RefSeq" id="WP_161493572.1">
    <property type="nucleotide sequence ID" value="NZ_CP022115.1"/>
</dbReference>
<protein>
    <recommendedName>
        <fullName evidence="2">Cell shape-determining protein MreC</fullName>
    </recommendedName>
    <alternativeName>
        <fullName evidence="4">Cell shape protein MreC</fullName>
    </alternativeName>
</protein>
<feature type="region of interest" description="Disordered" evidence="6">
    <location>
        <begin position="274"/>
        <end position="378"/>
    </location>
</feature>
<evidence type="ECO:0000256" key="2">
    <source>
        <dbReference type="ARBA" id="ARBA00013855"/>
    </source>
</evidence>
<dbReference type="InterPro" id="IPR042177">
    <property type="entry name" value="Cell/Rod_1"/>
</dbReference>
<evidence type="ECO:0000256" key="1">
    <source>
        <dbReference type="ARBA" id="ARBA00009369"/>
    </source>
</evidence>
<dbReference type="AlphaFoldDB" id="A0A248LNL7"/>
<dbReference type="NCBIfam" id="TIGR00219">
    <property type="entry name" value="mreC"/>
    <property type="match status" value="1"/>
</dbReference>
<comment type="similarity">
    <text evidence="1">Belongs to the MreC family.</text>
</comment>